<gene>
    <name evidence="3" type="ORF">Afil01_45440</name>
</gene>
<dbReference type="Gene3D" id="3.40.50.2000">
    <property type="entry name" value="Glycogen Phosphorylase B"/>
    <property type="match status" value="2"/>
</dbReference>
<evidence type="ECO:0000313" key="3">
    <source>
        <dbReference type="EMBL" id="GLZ79737.1"/>
    </source>
</evidence>
<evidence type="ECO:0000259" key="1">
    <source>
        <dbReference type="Pfam" id="PF03033"/>
    </source>
</evidence>
<dbReference type="PANTHER" id="PTHR48050">
    <property type="entry name" value="STEROL 3-BETA-GLUCOSYLTRANSFERASE"/>
    <property type="match status" value="1"/>
</dbReference>
<dbReference type="CDD" id="cd03784">
    <property type="entry name" value="GT1_Gtf-like"/>
    <property type="match status" value="1"/>
</dbReference>
<dbReference type="GO" id="GO:0033072">
    <property type="term" value="P:vancomycin biosynthetic process"/>
    <property type="evidence" value="ECO:0007669"/>
    <property type="project" value="UniProtKB-ARBA"/>
</dbReference>
<dbReference type="GO" id="GO:0008194">
    <property type="term" value="F:UDP-glycosyltransferase activity"/>
    <property type="evidence" value="ECO:0007669"/>
    <property type="project" value="InterPro"/>
</dbReference>
<dbReference type="Pfam" id="PF06722">
    <property type="entry name" value="EryCIII-like_C"/>
    <property type="match status" value="1"/>
</dbReference>
<keyword evidence="4" id="KW-1185">Reference proteome</keyword>
<reference evidence="3" key="1">
    <citation type="submission" date="2023-03" db="EMBL/GenBank/DDBJ databases">
        <title>Actinorhabdospora filicis NBRC 111898.</title>
        <authorList>
            <person name="Ichikawa N."/>
            <person name="Sato H."/>
            <person name="Tonouchi N."/>
        </authorList>
    </citation>
    <scope>NUCLEOTIDE SEQUENCE</scope>
    <source>
        <strain evidence="3">NBRC 111898</strain>
    </source>
</reference>
<dbReference type="InterPro" id="IPR010610">
    <property type="entry name" value="EryCIII-like_C"/>
</dbReference>
<proteinExistence type="predicted"/>
<dbReference type="PANTHER" id="PTHR48050:SF13">
    <property type="entry name" value="STEROL 3-BETA-GLUCOSYLTRANSFERASE UGT80A2"/>
    <property type="match status" value="1"/>
</dbReference>
<keyword evidence="3" id="KW-0808">Transferase</keyword>
<organism evidence="3 4">
    <name type="scientific">Actinorhabdospora filicis</name>
    <dbReference type="NCBI Taxonomy" id="1785913"/>
    <lineage>
        <taxon>Bacteria</taxon>
        <taxon>Bacillati</taxon>
        <taxon>Actinomycetota</taxon>
        <taxon>Actinomycetes</taxon>
        <taxon>Micromonosporales</taxon>
        <taxon>Micromonosporaceae</taxon>
        <taxon>Actinorhabdospora</taxon>
    </lineage>
</organism>
<evidence type="ECO:0000259" key="2">
    <source>
        <dbReference type="Pfam" id="PF06722"/>
    </source>
</evidence>
<dbReference type="Pfam" id="PF03033">
    <property type="entry name" value="Glyco_transf_28"/>
    <property type="match status" value="1"/>
</dbReference>
<feature type="domain" description="Glycosyltransferase family 28 N-terminal" evidence="1">
    <location>
        <begin position="5"/>
        <end position="126"/>
    </location>
</feature>
<protein>
    <submittedName>
        <fullName evidence="3">Glycosyl transferase</fullName>
    </submittedName>
</protein>
<dbReference type="GO" id="GO:0016758">
    <property type="term" value="F:hexosyltransferase activity"/>
    <property type="evidence" value="ECO:0007669"/>
    <property type="project" value="InterPro"/>
</dbReference>
<dbReference type="InterPro" id="IPR002213">
    <property type="entry name" value="UDP_glucos_trans"/>
</dbReference>
<dbReference type="FunFam" id="3.40.50.2000:FF:000009">
    <property type="entry name" value="Sterol 3-beta-glucosyltransferase UGT80A2"/>
    <property type="match status" value="1"/>
</dbReference>
<dbReference type="Proteomes" id="UP001165079">
    <property type="component" value="Unassembled WGS sequence"/>
</dbReference>
<name>A0A9W6SPI2_9ACTN</name>
<dbReference type="AlphaFoldDB" id="A0A9W6SPI2"/>
<feature type="domain" description="Erythromycin biosynthesis protein CIII-like C-terminal" evidence="2">
    <location>
        <begin position="281"/>
        <end position="382"/>
    </location>
</feature>
<sequence length="403" mass="42510">MTMRVLLSTIGSRGEVQPVTGLAVALRERGADVRIVAPPDFRELVEDLGFAMVPIGPTLRRPPGTGDWAAGMTPEKARKLTEDTVREQFAVVGEAARDRDVVVAAGSLQIAARSVAEKLGVPYIFAAYCAISLPSPLHAPPRMPWQRPGDGIEEMWAQEAVQWNALFGPLLNRHRAELGLAPVGDVREHVHTSSPWLAADPVLGPWPEPDDEGVFTTGAWLLADERPLPGEVEAFLRAGGPPVYFGFGSMTAPPELGAAMVEAARRDGARAIVQRGWAGLDTGAAGPDVLAVGEVNQRALFPRVAAVVHHGGAGTTTTAALAGVPQVVVPQRFDQFYWAARVERLGIGVAHPPQAPDAASLAGALAALTAVTGANARRVARDVVTDGADIAAGRISRTVEDRI</sequence>
<comment type="caution">
    <text evidence="3">The sequence shown here is derived from an EMBL/GenBank/DDBJ whole genome shotgun (WGS) entry which is preliminary data.</text>
</comment>
<dbReference type="InterPro" id="IPR004276">
    <property type="entry name" value="GlycoTrans_28_N"/>
</dbReference>
<accession>A0A9W6SPI2</accession>
<evidence type="ECO:0000313" key="4">
    <source>
        <dbReference type="Proteomes" id="UP001165079"/>
    </source>
</evidence>
<dbReference type="InterPro" id="IPR050426">
    <property type="entry name" value="Glycosyltransferase_28"/>
</dbReference>
<dbReference type="EMBL" id="BSTX01000003">
    <property type="protein sequence ID" value="GLZ79737.1"/>
    <property type="molecule type" value="Genomic_DNA"/>
</dbReference>
<dbReference type="GO" id="GO:0005975">
    <property type="term" value="P:carbohydrate metabolic process"/>
    <property type="evidence" value="ECO:0007669"/>
    <property type="project" value="InterPro"/>
</dbReference>
<dbReference type="SUPFAM" id="SSF53756">
    <property type="entry name" value="UDP-Glycosyltransferase/glycogen phosphorylase"/>
    <property type="match status" value="1"/>
</dbReference>